<keyword evidence="3" id="KW-1185">Reference proteome</keyword>
<dbReference type="GO" id="GO:0007059">
    <property type="term" value="P:chromosome segregation"/>
    <property type="evidence" value="ECO:0007669"/>
    <property type="project" value="TreeGrafter"/>
</dbReference>
<dbReference type="AlphaFoldDB" id="A0A9X1JYY5"/>
<sequence length="293" mass="32754">MRDAKLLNTLEIDIDAIRTDGRLRPFSETAVTSLIASIKEIGLQSEIHVRKVAHQDGILRLIAGGHRIEAFRRMKRQKIPCKVWDCTDDWAMLAEIDDNLAHTDLNPLDLAVFLAERKAVYERMYPETRAVSGAALAAKRWDATDNMAVASFVTSTADKMNQSERTIRRLVSAGQALDPEAISMLRSAPHRVTLADLQALAKCAPDDRPVICRELSLGKAKSAKEVLDRRKQPGTAAVDPVDKAHRKLYEAYARAPKDARRRFVRDFSEELQSFLAERVEAAGAVPFKARGRK</sequence>
<organism evidence="2 3">
    <name type="scientific">Roseobacter insulae</name>
    <dbReference type="NCBI Taxonomy" id="2859783"/>
    <lineage>
        <taxon>Bacteria</taxon>
        <taxon>Pseudomonadati</taxon>
        <taxon>Pseudomonadota</taxon>
        <taxon>Alphaproteobacteria</taxon>
        <taxon>Rhodobacterales</taxon>
        <taxon>Roseobacteraceae</taxon>
        <taxon>Roseobacter</taxon>
    </lineage>
</organism>
<evidence type="ECO:0000313" key="3">
    <source>
        <dbReference type="Proteomes" id="UP001138661"/>
    </source>
</evidence>
<protein>
    <submittedName>
        <fullName evidence="2">ParB/RepB/Spo0J family partition protein</fullName>
    </submittedName>
</protein>
<dbReference type="Proteomes" id="UP001138661">
    <property type="component" value="Unassembled WGS sequence"/>
</dbReference>
<evidence type="ECO:0000313" key="2">
    <source>
        <dbReference type="EMBL" id="MBW4708660.1"/>
    </source>
</evidence>
<name>A0A9X1JYY5_9RHOB</name>
<dbReference type="InterPro" id="IPR003115">
    <property type="entry name" value="ParB_N"/>
</dbReference>
<gene>
    <name evidence="2" type="ORF">KX928_12780</name>
</gene>
<reference evidence="2" key="1">
    <citation type="submission" date="2021-07" db="EMBL/GenBank/DDBJ databases">
        <title>Roseobacter insulae sp. nov., isolated from a tidal flat.</title>
        <authorList>
            <person name="Park S."/>
            <person name="Yoon J.-H."/>
        </authorList>
    </citation>
    <scope>NUCLEOTIDE SEQUENCE</scope>
    <source>
        <strain evidence="2">YSTF-M11</strain>
    </source>
</reference>
<proteinExistence type="predicted"/>
<accession>A0A9X1JYY5</accession>
<feature type="domain" description="ParB-like N-terminal" evidence="1">
    <location>
        <begin position="10"/>
        <end position="100"/>
    </location>
</feature>
<comment type="caution">
    <text evidence="2">The sequence shown here is derived from an EMBL/GenBank/DDBJ whole genome shotgun (WGS) entry which is preliminary data.</text>
</comment>
<dbReference type="PANTHER" id="PTHR33375">
    <property type="entry name" value="CHROMOSOME-PARTITIONING PROTEIN PARB-RELATED"/>
    <property type="match status" value="1"/>
</dbReference>
<dbReference type="SMART" id="SM00470">
    <property type="entry name" value="ParB"/>
    <property type="match status" value="1"/>
</dbReference>
<evidence type="ECO:0000259" key="1">
    <source>
        <dbReference type="SMART" id="SM00470"/>
    </source>
</evidence>
<dbReference type="GO" id="GO:0005694">
    <property type="term" value="C:chromosome"/>
    <property type="evidence" value="ECO:0007669"/>
    <property type="project" value="TreeGrafter"/>
</dbReference>
<dbReference type="Pfam" id="PF02195">
    <property type="entry name" value="ParB_N"/>
    <property type="match status" value="1"/>
</dbReference>
<dbReference type="RefSeq" id="WP_219502964.1">
    <property type="nucleotide sequence ID" value="NZ_JAHXDN010000003.1"/>
</dbReference>
<dbReference type="PANTHER" id="PTHR33375:SF1">
    <property type="entry name" value="CHROMOSOME-PARTITIONING PROTEIN PARB-RELATED"/>
    <property type="match status" value="1"/>
</dbReference>
<dbReference type="EMBL" id="JAHXDN010000003">
    <property type="protein sequence ID" value="MBW4708660.1"/>
    <property type="molecule type" value="Genomic_DNA"/>
</dbReference>
<dbReference type="InterPro" id="IPR050336">
    <property type="entry name" value="Chromosome_partition/occlusion"/>
</dbReference>